<sequence>MVRMGGIIGVNPDKITEYKRLHADVWPQVLEKITQCHIRNYVIYLREPENLLFAHFEYHGTDWAADSAKIASDPVTLEWWAVCGPCQRQLDSLQKGEWWAPMEEVFFHP</sequence>
<keyword evidence="1" id="KW-0413">Isomerase</keyword>
<evidence type="ECO:0000313" key="2">
    <source>
        <dbReference type="Proteomes" id="UP001318682"/>
    </source>
</evidence>
<evidence type="ECO:0000313" key="1">
    <source>
        <dbReference type="EMBL" id="WVX47290.1"/>
    </source>
</evidence>
<dbReference type="PANTHER" id="PTHR34389:SF2">
    <property type="entry name" value="L-RHAMNOSE MUTAROTASE"/>
    <property type="match status" value="1"/>
</dbReference>
<dbReference type="EC" id="5.1.3.32" evidence="1"/>
<dbReference type="EMBL" id="CP143423">
    <property type="protein sequence ID" value="WVX47290.1"/>
    <property type="molecule type" value="Genomic_DNA"/>
</dbReference>
<dbReference type="InterPro" id="IPR008000">
    <property type="entry name" value="Rham/fucose_mutarotase"/>
</dbReference>
<dbReference type="InterPro" id="IPR011008">
    <property type="entry name" value="Dimeric_a/b-barrel"/>
</dbReference>
<gene>
    <name evidence="1" type="primary">rhaM_1</name>
    <name evidence="1" type="ORF">ROLI_003570</name>
</gene>
<dbReference type="Proteomes" id="UP001318682">
    <property type="component" value="Chromosome"/>
</dbReference>
<dbReference type="GO" id="GO:0062192">
    <property type="term" value="F:L-rhamnose mutarotase activity"/>
    <property type="evidence" value="ECO:0007669"/>
    <property type="project" value="UniProtKB-EC"/>
</dbReference>
<organism evidence="1 2">
    <name type="scientific">Roseobacter fucihabitans</name>
    <dbReference type="NCBI Taxonomy" id="1537242"/>
    <lineage>
        <taxon>Bacteria</taxon>
        <taxon>Pseudomonadati</taxon>
        <taxon>Pseudomonadota</taxon>
        <taxon>Alphaproteobacteria</taxon>
        <taxon>Rhodobacterales</taxon>
        <taxon>Roseobacteraceae</taxon>
        <taxon>Roseobacter</taxon>
    </lineage>
</organism>
<dbReference type="Gene3D" id="3.30.70.100">
    <property type="match status" value="1"/>
</dbReference>
<reference evidence="2" key="1">
    <citation type="submission" date="2024-01" db="EMBL/GenBank/DDBJ databases">
        <title>Roseobacter fucihabitans sp. nov., isolated from the brown alga Fucus spiralis.</title>
        <authorList>
            <person name="Hahnke S."/>
            <person name="Berger M."/>
            <person name="Schlingloff A."/>
            <person name="Athale I."/>
            <person name="Neumann-Schaal M."/>
            <person name="Adenaya A."/>
            <person name="Poehlein A."/>
            <person name="Daniel R."/>
            <person name="Pertersen J."/>
            <person name="Brinkhoff T."/>
        </authorList>
    </citation>
    <scope>NUCLEOTIDE SEQUENCE [LARGE SCALE GENOMIC DNA]</scope>
    <source>
        <strain evidence="2">B14</strain>
    </source>
</reference>
<proteinExistence type="predicted"/>
<dbReference type="Pfam" id="PF05336">
    <property type="entry name" value="rhaM"/>
    <property type="match status" value="1"/>
</dbReference>
<dbReference type="PANTHER" id="PTHR34389">
    <property type="entry name" value="L-RHAMNOSE MUTAROTASE"/>
    <property type="match status" value="1"/>
</dbReference>
<name>A0ABZ2BPZ1_9RHOB</name>
<protein>
    <submittedName>
        <fullName evidence="1">L-rhamnose mutarotase</fullName>
        <ecNumber evidence="1">5.1.3.32</ecNumber>
    </submittedName>
</protein>
<keyword evidence="2" id="KW-1185">Reference proteome</keyword>
<accession>A0ABZ2BPZ1</accession>
<dbReference type="SUPFAM" id="SSF54909">
    <property type="entry name" value="Dimeric alpha+beta barrel"/>
    <property type="match status" value="1"/>
</dbReference>